<evidence type="ECO:0000313" key="2">
    <source>
        <dbReference type="EMBL" id="EJK66842.1"/>
    </source>
</evidence>
<feature type="compositionally biased region" description="Basic and acidic residues" evidence="1">
    <location>
        <begin position="27"/>
        <end position="40"/>
    </location>
</feature>
<feature type="non-terminal residue" evidence="2">
    <location>
        <position position="63"/>
    </location>
</feature>
<dbReference type="AlphaFoldDB" id="K0T8L8"/>
<accession>K0T8L8</accession>
<evidence type="ECO:0000313" key="3">
    <source>
        <dbReference type="Proteomes" id="UP000266841"/>
    </source>
</evidence>
<reference evidence="2 3" key="1">
    <citation type="journal article" date="2012" name="Genome Biol.">
        <title>Genome and low-iron response of an oceanic diatom adapted to chronic iron limitation.</title>
        <authorList>
            <person name="Lommer M."/>
            <person name="Specht M."/>
            <person name="Roy A.S."/>
            <person name="Kraemer L."/>
            <person name="Andreson R."/>
            <person name="Gutowska M.A."/>
            <person name="Wolf J."/>
            <person name="Bergner S.V."/>
            <person name="Schilhabel M.B."/>
            <person name="Klostermeier U.C."/>
            <person name="Beiko R.G."/>
            <person name="Rosenstiel P."/>
            <person name="Hippler M."/>
            <person name="Laroche J."/>
        </authorList>
    </citation>
    <scope>NUCLEOTIDE SEQUENCE [LARGE SCALE GENOMIC DNA]</scope>
    <source>
        <strain evidence="2 3">CCMP1005</strain>
    </source>
</reference>
<organism evidence="2 3">
    <name type="scientific">Thalassiosira oceanica</name>
    <name type="common">Marine diatom</name>
    <dbReference type="NCBI Taxonomy" id="159749"/>
    <lineage>
        <taxon>Eukaryota</taxon>
        <taxon>Sar</taxon>
        <taxon>Stramenopiles</taxon>
        <taxon>Ochrophyta</taxon>
        <taxon>Bacillariophyta</taxon>
        <taxon>Coscinodiscophyceae</taxon>
        <taxon>Thalassiosirophycidae</taxon>
        <taxon>Thalassiosirales</taxon>
        <taxon>Thalassiosiraceae</taxon>
        <taxon>Thalassiosira</taxon>
    </lineage>
</organism>
<sequence length="63" mass="6594">MPARRSRTADSNDLRSRPNEPAVLSISREELTDRSSRSGADDPDPEAAAAAAPDESVPAAMAS</sequence>
<keyword evidence="3" id="KW-1185">Reference proteome</keyword>
<feature type="region of interest" description="Disordered" evidence="1">
    <location>
        <begin position="1"/>
        <end position="63"/>
    </location>
</feature>
<proteinExistence type="predicted"/>
<gene>
    <name evidence="2" type="ORF">THAOC_12194</name>
</gene>
<feature type="compositionally biased region" description="Basic and acidic residues" evidence="1">
    <location>
        <begin position="7"/>
        <end position="18"/>
    </location>
</feature>
<comment type="caution">
    <text evidence="2">The sequence shown here is derived from an EMBL/GenBank/DDBJ whole genome shotgun (WGS) entry which is preliminary data.</text>
</comment>
<protein>
    <submittedName>
        <fullName evidence="2">Uncharacterized protein</fullName>
    </submittedName>
</protein>
<dbReference type="Proteomes" id="UP000266841">
    <property type="component" value="Unassembled WGS sequence"/>
</dbReference>
<feature type="compositionally biased region" description="Low complexity" evidence="1">
    <location>
        <begin position="46"/>
        <end position="63"/>
    </location>
</feature>
<dbReference type="EMBL" id="AGNL01014170">
    <property type="protein sequence ID" value="EJK66842.1"/>
    <property type="molecule type" value="Genomic_DNA"/>
</dbReference>
<evidence type="ECO:0000256" key="1">
    <source>
        <dbReference type="SAM" id="MobiDB-lite"/>
    </source>
</evidence>
<name>K0T8L8_THAOC</name>